<dbReference type="Pfam" id="PF04418">
    <property type="entry name" value="DUF543"/>
    <property type="match status" value="1"/>
</dbReference>
<name>A0A5J4YQ59_PORPP</name>
<dbReference type="InterPro" id="IPR006447">
    <property type="entry name" value="Myb_dom_plants"/>
</dbReference>
<gene>
    <name evidence="16" type="ORF">FVE85_8565</name>
</gene>
<feature type="region of interest" description="Disordered" evidence="13">
    <location>
        <begin position="201"/>
        <end position="220"/>
    </location>
</feature>
<feature type="compositionally biased region" description="Basic and acidic residues" evidence="13">
    <location>
        <begin position="690"/>
        <end position="706"/>
    </location>
</feature>
<feature type="compositionally biased region" description="Basic and acidic residues" evidence="13">
    <location>
        <begin position="79"/>
        <end position="108"/>
    </location>
</feature>
<evidence type="ECO:0000256" key="8">
    <source>
        <dbReference type="ARBA" id="ARBA00023128"/>
    </source>
</evidence>
<dbReference type="PANTHER" id="PTHR44042">
    <property type="entry name" value="DUPLICATED HOMEODOMAIN-LIKE SUPERFAMILY PROTEIN-RELATED"/>
    <property type="match status" value="1"/>
</dbReference>
<evidence type="ECO:0000256" key="4">
    <source>
        <dbReference type="ARBA" id="ARBA00022692"/>
    </source>
</evidence>
<evidence type="ECO:0000256" key="11">
    <source>
        <dbReference type="ARBA" id="ARBA00023242"/>
    </source>
</evidence>
<evidence type="ECO:0000256" key="10">
    <source>
        <dbReference type="ARBA" id="ARBA00023163"/>
    </source>
</evidence>
<feature type="compositionally biased region" description="Polar residues" evidence="13">
    <location>
        <begin position="364"/>
        <end position="381"/>
    </location>
</feature>
<dbReference type="GO" id="GO:0003677">
    <property type="term" value="F:DNA binding"/>
    <property type="evidence" value="ECO:0007669"/>
    <property type="project" value="InterPro"/>
</dbReference>
<evidence type="ECO:0000313" key="17">
    <source>
        <dbReference type="Proteomes" id="UP000324585"/>
    </source>
</evidence>
<keyword evidence="9" id="KW-0472">Membrane</keyword>
<feature type="domain" description="HTH myb-type" evidence="15">
    <location>
        <begin position="293"/>
        <end position="348"/>
    </location>
</feature>
<evidence type="ECO:0000256" key="7">
    <source>
        <dbReference type="ARBA" id="ARBA00023015"/>
    </source>
</evidence>
<keyword evidence="4" id="KW-0812">Transmembrane</keyword>
<comment type="similarity">
    <text evidence="3">Belongs to the MICOS complex subunit Mic10 family.</text>
</comment>
<feature type="domain" description="SANT" evidence="14">
    <location>
        <begin position="301"/>
        <end position="348"/>
    </location>
</feature>
<feature type="coiled-coil region" evidence="12">
    <location>
        <begin position="113"/>
        <end position="147"/>
    </location>
</feature>
<dbReference type="InterPro" id="IPR017930">
    <property type="entry name" value="Myb_dom"/>
</dbReference>
<comment type="function">
    <text evidence="1">Component of the MICOS complex, a large protein complex of the mitochondrial inner membrane that plays crucial roles in the maintenance of crista junctions, inner membrane architecture, and formation of contact sites to the outer membrane.</text>
</comment>
<keyword evidence="17" id="KW-1185">Reference proteome</keyword>
<comment type="subcellular location">
    <subcellularLocation>
        <location evidence="2">Mitochondrion inner membrane</location>
    </subcellularLocation>
</comment>
<dbReference type="SMART" id="SM00717">
    <property type="entry name" value="SANT"/>
    <property type="match status" value="1"/>
</dbReference>
<dbReference type="Proteomes" id="UP000324585">
    <property type="component" value="Unassembled WGS sequence"/>
</dbReference>
<reference evidence="17" key="1">
    <citation type="journal article" date="2019" name="Nat. Commun.">
        <title>Expansion of phycobilisome linker gene families in mesophilic red algae.</title>
        <authorList>
            <person name="Lee J."/>
            <person name="Kim D."/>
            <person name="Bhattacharya D."/>
            <person name="Yoon H.S."/>
        </authorList>
    </citation>
    <scope>NUCLEOTIDE SEQUENCE [LARGE SCALE GENOMIC DNA]</scope>
    <source>
        <strain evidence="17">CCMP 1328</strain>
    </source>
</reference>
<evidence type="ECO:0000256" key="3">
    <source>
        <dbReference type="ARBA" id="ARBA00006792"/>
    </source>
</evidence>
<evidence type="ECO:0000256" key="1">
    <source>
        <dbReference type="ARBA" id="ARBA00002689"/>
    </source>
</evidence>
<keyword evidence="11" id="KW-0539">Nucleus</keyword>
<keyword evidence="6" id="KW-1133">Transmembrane helix</keyword>
<dbReference type="Pfam" id="PF00249">
    <property type="entry name" value="Myb_DNA-binding"/>
    <property type="match status" value="1"/>
</dbReference>
<evidence type="ECO:0000256" key="12">
    <source>
        <dbReference type="SAM" id="Coils"/>
    </source>
</evidence>
<dbReference type="GO" id="GO:0061617">
    <property type="term" value="C:MICOS complex"/>
    <property type="evidence" value="ECO:0007669"/>
    <property type="project" value="InterPro"/>
</dbReference>
<feature type="compositionally biased region" description="Basic residues" evidence="13">
    <location>
        <begin position="498"/>
        <end position="507"/>
    </location>
</feature>
<evidence type="ECO:0000256" key="2">
    <source>
        <dbReference type="ARBA" id="ARBA00004273"/>
    </source>
</evidence>
<feature type="compositionally biased region" description="Polar residues" evidence="13">
    <location>
        <begin position="443"/>
        <end position="458"/>
    </location>
</feature>
<organism evidence="16 17">
    <name type="scientific">Porphyridium purpureum</name>
    <name type="common">Red alga</name>
    <name type="synonym">Porphyridium cruentum</name>
    <dbReference type="NCBI Taxonomy" id="35688"/>
    <lineage>
        <taxon>Eukaryota</taxon>
        <taxon>Rhodophyta</taxon>
        <taxon>Bangiophyceae</taxon>
        <taxon>Porphyridiales</taxon>
        <taxon>Porphyridiaceae</taxon>
        <taxon>Porphyridium</taxon>
    </lineage>
</organism>
<comment type="caution">
    <text evidence="16">The sequence shown here is derived from an EMBL/GenBank/DDBJ whole genome shotgun (WGS) entry which is preliminary data.</text>
</comment>
<keyword evidence="10" id="KW-0804">Transcription</keyword>
<dbReference type="SUPFAM" id="SSF46689">
    <property type="entry name" value="Homeodomain-like"/>
    <property type="match status" value="1"/>
</dbReference>
<feature type="compositionally biased region" description="Polar residues" evidence="13">
    <location>
        <begin position="1"/>
        <end position="10"/>
    </location>
</feature>
<proteinExistence type="inferred from homology"/>
<sequence length="830" mass="87332">MNEPSNPRTQTHNDGRSAAKKAGVAQIEDASLSSYEETDANVAEMNVVSSGGMKRPHENQHNTNNKKKKGMKSSLDAADMDKAGSMEQAHPRAHDEQVKNNEDAEIKTSHSVVAHQQRRIRELERNLSQSHEEIKLLRGHISELERRKGTAGVVSGGSGPASVPVGPNASTLAGGTSVSYTASATDPHTPMHKTGTKAFLHKQSASSPRKDLMSPARPTTGKVEAGANFIQSRQVTKGADVASFSARLASPSTPPALAGSSHMVQQHALGSSSVGNSLTFCGQPAAAKPPPAAETRNRRYWTAEEHDRFLDGLNIYGSKDIKGIARHVGTRNATQVRTHAQKYYLRLSREAERATVQIQQRLNMASSKQPSMGGSNRSSDLAGTVPLAPASAGGVGLAGPGAAGTAVSGVRNTPGSFGAAMDSTHSSACRLGQDSASAAKDSSLPQEQNATAISSGSAALQHEKRTLSSFVGAKSRRRSTRSQATAETHEHAAGPPSRKSRGQHGKHLGPSTGASMSENKNVDREGAVGPNFGEDMCADNDTSRLEEGAVRAAADGNVGDCDNEGDDVFPDDFASHLDDDDDINMHSSLGLDALHDHDVEREERVREEHASARDAEGVLTLEPSEVGDAKCEMVHSHSPQTSRLLDMLPTEAAEGSAGQGRAGGGEAFHDHHGLDADADCGGEMAQLHASHVDGASEHARDGAEHGEGDDEHDAGAALPENRHSFGTLDMLHEPPKGMERLGALMRTRAAASSASELQVAEKWDHALEIGIKRVAYGAVAGIVVAALLFRGTAMRSGVVGMAMGVGVGMTYSETKRDFESFPSAEEGTPN</sequence>
<dbReference type="Gene3D" id="1.10.10.60">
    <property type="entry name" value="Homeodomain-like"/>
    <property type="match status" value="1"/>
</dbReference>
<keyword evidence="7" id="KW-0805">Transcription regulation</keyword>
<dbReference type="InterPro" id="IPR009057">
    <property type="entry name" value="Homeodomain-like_sf"/>
</dbReference>
<evidence type="ECO:0000256" key="9">
    <source>
        <dbReference type="ARBA" id="ARBA00023136"/>
    </source>
</evidence>
<dbReference type="PANTHER" id="PTHR44042:SF67">
    <property type="entry name" value="MYB-LIKE PROTEIN I"/>
    <property type="match status" value="1"/>
</dbReference>
<feature type="region of interest" description="Disordered" evidence="13">
    <location>
        <begin position="688"/>
        <end position="719"/>
    </location>
</feature>
<feature type="region of interest" description="Disordered" evidence="13">
    <location>
        <begin position="431"/>
        <end position="539"/>
    </location>
</feature>
<dbReference type="EMBL" id="VRMN01000007">
    <property type="protein sequence ID" value="KAA8493120.1"/>
    <property type="molecule type" value="Genomic_DNA"/>
</dbReference>
<dbReference type="PROSITE" id="PS51294">
    <property type="entry name" value="HTH_MYB"/>
    <property type="match status" value="1"/>
</dbReference>
<evidence type="ECO:0000256" key="5">
    <source>
        <dbReference type="ARBA" id="ARBA00022792"/>
    </source>
</evidence>
<dbReference type="CDD" id="cd00167">
    <property type="entry name" value="SANT"/>
    <property type="match status" value="1"/>
</dbReference>
<dbReference type="PROSITE" id="PS51293">
    <property type="entry name" value="SANT"/>
    <property type="match status" value="1"/>
</dbReference>
<keyword evidence="8" id="KW-0496">Mitochondrion</keyword>
<keyword evidence="12" id="KW-0175">Coiled coil</keyword>
<evidence type="ECO:0000259" key="15">
    <source>
        <dbReference type="PROSITE" id="PS51294"/>
    </source>
</evidence>
<dbReference type="AlphaFoldDB" id="A0A5J4YQ59"/>
<accession>A0A5J4YQ59</accession>
<evidence type="ECO:0000256" key="13">
    <source>
        <dbReference type="SAM" id="MobiDB-lite"/>
    </source>
</evidence>
<evidence type="ECO:0000256" key="6">
    <source>
        <dbReference type="ARBA" id="ARBA00022989"/>
    </source>
</evidence>
<dbReference type="InterPro" id="IPR001005">
    <property type="entry name" value="SANT/Myb"/>
</dbReference>
<dbReference type="NCBIfam" id="TIGR01557">
    <property type="entry name" value="myb_SHAQKYF"/>
    <property type="match status" value="1"/>
</dbReference>
<protein>
    <submittedName>
        <fullName evidence="16">Myb-like protein I</fullName>
    </submittedName>
</protein>
<dbReference type="InterPro" id="IPR017884">
    <property type="entry name" value="SANT_dom"/>
</dbReference>
<evidence type="ECO:0000313" key="16">
    <source>
        <dbReference type="EMBL" id="KAA8493120.1"/>
    </source>
</evidence>
<feature type="region of interest" description="Disordered" evidence="13">
    <location>
        <begin position="364"/>
        <end position="385"/>
    </location>
</feature>
<evidence type="ECO:0000259" key="14">
    <source>
        <dbReference type="PROSITE" id="PS51293"/>
    </source>
</evidence>
<feature type="region of interest" description="Disordered" evidence="13">
    <location>
        <begin position="1"/>
        <end position="113"/>
    </location>
</feature>
<keyword evidence="5" id="KW-0999">Mitochondrion inner membrane</keyword>
<dbReference type="OrthoDB" id="118550at2759"/>
<dbReference type="InterPro" id="IPR007512">
    <property type="entry name" value="Mic10"/>
</dbReference>